<evidence type="ECO:0000313" key="7">
    <source>
        <dbReference type="Proteomes" id="UP000222460"/>
    </source>
</evidence>
<keyword evidence="2" id="KW-0805">Transcription regulation</keyword>
<accession>A0A2C5VCN5</accession>
<dbReference type="RefSeq" id="WP_086793657.1">
    <property type="nucleotide sequence ID" value="NZ_CP083988.1"/>
</dbReference>
<comment type="caution">
    <text evidence="6">The sequence shown here is derived from an EMBL/GenBank/DDBJ whole genome shotgun (WGS) entry which is preliminary data.</text>
</comment>
<dbReference type="GO" id="GO:0003677">
    <property type="term" value="F:DNA binding"/>
    <property type="evidence" value="ECO:0007669"/>
    <property type="project" value="UniProtKB-KW"/>
</dbReference>
<dbReference type="GO" id="GO:0003700">
    <property type="term" value="F:DNA-binding transcription factor activity"/>
    <property type="evidence" value="ECO:0007669"/>
    <property type="project" value="InterPro"/>
</dbReference>
<dbReference type="InterPro" id="IPR000551">
    <property type="entry name" value="MerR-type_HTH_dom"/>
</dbReference>
<dbReference type="Gene3D" id="1.10.1660.10">
    <property type="match status" value="1"/>
</dbReference>
<protein>
    <submittedName>
        <fullName evidence="6">MerR family transcriptional regulator</fullName>
    </submittedName>
</protein>
<keyword evidence="4" id="KW-0804">Transcription</keyword>
<proteinExistence type="predicted"/>
<dbReference type="InterPro" id="IPR009061">
    <property type="entry name" value="DNA-bd_dom_put_sf"/>
</dbReference>
<dbReference type="PRINTS" id="PR00040">
    <property type="entry name" value="HTHMERR"/>
</dbReference>
<evidence type="ECO:0000259" key="5">
    <source>
        <dbReference type="PROSITE" id="PS50937"/>
    </source>
</evidence>
<dbReference type="AlphaFoldDB" id="A0A2C5VCN5"/>
<evidence type="ECO:0000313" key="6">
    <source>
        <dbReference type="EMBL" id="PHH42319.1"/>
    </source>
</evidence>
<dbReference type="PANTHER" id="PTHR30204">
    <property type="entry name" value="REDOX-CYCLING DRUG-SENSING TRANSCRIPTIONAL ACTIVATOR SOXR"/>
    <property type="match status" value="1"/>
</dbReference>
<dbReference type="InterPro" id="IPR047057">
    <property type="entry name" value="MerR_fam"/>
</dbReference>
<evidence type="ECO:0000256" key="1">
    <source>
        <dbReference type="ARBA" id="ARBA00022491"/>
    </source>
</evidence>
<reference evidence="7" key="1">
    <citation type="submission" date="2017-10" db="EMBL/GenBank/DDBJ databases">
        <title>FDA dAtabase for Regulatory Grade micrObial Sequences (FDA-ARGOS): Supporting development and validation of Infectious Disease Dx tests.</title>
        <authorList>
            <person name="Goldberg B."/>
            <person name="Campos J."/>
            <person name="Tallon L."/>
            <person name="Sadzewicz L."/>
            <person name="Ott S."/>
            <person name="Zhao X."/>
            <person name="Nagaraj S."/>
            <person name="Vavikolanu K."/>
            <person name="Aluvathingal J."/>
            <person name="Nadendla S."/>
            <person name="Geyer C."/>
            <person name="Sichtig H."/>
        </authorList>
    </citation>
    <scope>NUCLEOTIDE SEQUENCE [LARGE SCALE GENOMIC DNA]</scope>
    <source>
        <strain evidence="7">FDAARGOS_376</strain>
    </source>
</reference>
<evidence type="ECO:0000256" key="4">
    <source>
        <dbReference type="ARBA" id="ARBA00023163"/>
    </source>
</evidence>
<evidence type="ECO:0000256" key="2">
    <source>
        <dbReference type="ARBA" id="ARBA00023015"/>
    </source>
</evidence>
<sequence length="123" mass="14221">MYIGQAAQRAGTTIKSIRHYESIGLLPTPRRQGKYRLYDQQSIELLIFIKCAKEMGFRLRELQTIFAAHHGEAMPWDLAQQAIEAKKREINSSIAELTRQYAQLEGFEIDLERARVECPLENL</sequence>
<feature type="domain" description="HTH merR-type" evidence="5">
    <location>
        <begin position="1"/>
        <end position="68"/>
    </location>
</feature>
<evidence type="ECO:0000256" key="3">
    <source>
        <dbReference type="ARBA" id="ARBA00023125"/>
    </source>
</evidence>
<dbReference type="EMBL" id="PDKZ01000002">
    <property type="protein sequence ID" value="PHH42319.1"/>
    <property type="molecule type" value="Genomic_DNA"/>
</dbReference>
<dbReference type="SMART" id="SM00422">
    <property type="entry name" value="HTH_MERR"/>
    <property type="match status" value="1"/>
</dbReference>
<keyword evidence="3" id="KW-0238">DNA-binding</keyword>
<keyword evidence="1" id="KW-0678">Repressor</keyword>
<name>A0A2C5VCN5_PSEPU</name>
<dbReference type="Pfam" id="PF13411">
    <property type="entry name" value="MerR_1"/>
    <property type="match status" value="1"/>
</dbReference>
<organism evidence="6 7">
    <name type="scientific">Pseudomonas putida</name>
    <name type="common">Arthrobacter siderocapsulatus</name>
    <dbReference type="NCBI Taxonomy" id="303"/>
    <lineage>
        <taxon>Bacteria</taxon>
        <taxon>Pseudomonadati</taxon>
        <taxon>Pseudomonadota</taxon>
        <taxon>Gammaproteobacteria</taxon>
        <taxon>Pseudomonadales</taxon>
        <taxon>Pseudomonadaceae</taxon>
        <taxon>Pseudomonas</taxon>
    </lineage>
</organism>
<dbReference type="PROSITE" id="PS50937">
    <property type="entry name" value="HTH_MERR_2"/>
    <property type="match status" value="1"/>
</dbReference>
<dbReference type="SUPFAM" id="SSF46955">
    <property type="entry name" value="Putative DNA-binding domain"/>
    <property type="match status" value="1"/>
</dbReference>
<dbReference type="PANTHER" id="PTHR30204:SF69">
    <property type="entry name" value="MERR-FAMILY TRANSCRIPTIONAL REGULATOR"/>
    <property type="match status" value="1"/>
</dbReference>
<gene>
    <name evidence="6" type="ORF">CRX57_19685</name>
</gene>
<dbReference type="Proteomes" id="UP000222460">
    <property type="component" value="Unassembled WGS sequence"/>
</dbReference>